<evidence type="ECO:0000313" key="3">
    <source>
        <dbReference type="Proteomes" id="UP001358324"/>
    </source>
</evidence>
<sequence length="140" mass="14841">MHYYGKYRGVVVDNRDPSGLARLKVSMPALAGTARMDWALPCLPPGVPPLLPEIGDTVWIEFEAGDVSTPIWCGVFWTAQSRPPPMPAAAPPFDTWSARTSEGASIEIGPTGIVLDNGQGARMTLAGPAVSINRGALEIV</sequence>
<evidence type="ECO:0000259" key="1">
    <source>
        <dbReference type="Pfam" id="PF04717"/>
    </source>
</evidence>
<accession>A0ABU7WCM6</accession>
<reference evidence="2 3" key="1">
    <citation type="submission" date="2024-01" db="EMBL/GenBank/DDBJ databases">
        <title>Novel species of the genus Luteimonas isolated from rivers.</title>
        <authorList>
            <person name="Lu H."/>
        </authorList>
    </citation>
    <scope>NUCLEOTIDE SEQUENCE [LARGE SCALE GENOMIC DNA]</scope>
    <source>
        <strain evidence="2 3">SMYT11W</strain>
    </source>
</reference>
<dbReference type="Pfam" id="PF04717">
    <property type="entry name" value="Phage_base_V"/>
    <property type="match status" value="1"/>
</dbReference>
<proteinExistence type="predicted"/>
<organism evidence="2 3">
    <name type="scientific">Luteimonas flava</name>
    <dbReference type="NCBI Taxonomy" id="3115822"/>
    <lineage>
        <taxon>Bacteria</taxon>
        <taxon>Pseudomonadati</taxon>
        <taxon>Pseudomonadota</taxon>
        <taxon>Gammaproteobacteria</taxon>
        <taxon>Lysobacterales</taxon>
        <taxon>Lysobacteraceae</taxon>
        <taxon>Luteimonas</taxon>
    </lineage>
</organism>
<dbReference type="EMBL" id="JAZHBM010000001">
    <property type="protein sequence ID" value="MEF3081380.1"/>
    <property type="molecule type" value="Genomic_DNA"/>
</dbReference>
<evidence type="ECO:0000313" key="2">
    <source>
        <dbReference type="EMBL" id="MEF3081380.1"/>
    </source>
</evidence>
<protein>
    <submittedName>
        <fullName evidence="2">Phage baseplate assembly protein V</fullName>
    </submittedName>
</protein>
<dbReference type="SUPFAM" id="SSF69255">
    <property type="entry name" value="gp5 N-terminal domain-like"/>
    <property type="match status" value="1"/>
</dbReference>
<feature type="domain" description="Gp5/Type VI secretion system Vgr protein OB-fold" evidence="1">
    <location>
        <begin position="7"/>
        <end position="77"/>
    </location>
</feature>
<dbReference type="RefSeq" id="WP_332077113.1">
    <property type="nucleotide sequence ID" value="NZ_JAZHBM010000001.1"/>
</dbReference>
<comment type="caution">
    <text evidence="2">The sequence shown here is derived from an EMBL/GenBank/DDBJ whole genome shotgun (WGS) entry which is preliminary data.</text>
</comment>
<keyword evidence="3" id="KW-1185">Reference proteome</keyword>
<gene>
    <name evidence="2" type="ORF">V3391_04035</name>
</gene>
<dbReference type="Proteomes" id="UP001358324">
    <property type="component" value="Unassembled WGS sequence"/>
</dbReference>
<name>A0ABU7WCM6_9GAMM</name>
<dbReference type="InterPro" id="IPR006531">
    <property type="entry name" value="Gp5/Vgr_OB"/>
</dbReference>